<dbReference type="RefSeq" id="WP_124794674.1">
    <property type="nucleotide sequence ID" value="NZ_RQYC01000006.1"/>
</dbReference>
<reference evidence="1 2" key="1">
    <citation type="submission" date="2018-11" db="EMBL/GenBank/DDBJ databases">
        <title>Genomes From Bacteria Associated with the Canine Oral Cavity: a Test Case for Automated Genome-Based Taxonomic Assignment.</title>
        <authorList>
            <person name="Coil D.A."/>
            <person name="Jospin G."/>
            <person name="Darling A.E."/>
            <person name="Wallis C."/>
            <person name="Davis I.J."/>
            <person name="Harris S."/>
            <person name="Eisen J.A."/>
            <person name="Holcombe L.J."/>
            <person name="O'Flynn C."/>
        </authorList>
    </citation>
    <scope>NUCLEOTIDE SEQUENCE [LARGE SCALE GENOMIC DNA]</scope>
    <source>
        <strain evidence="1 2">COT-280</strain>
    </source>
</reference>
<evidence type="ECO:0000313" key="1">
    <source>
        <dbReference type="EMBL" id="RRD90436.1"/>
    </source>
</evidence>
<organism evidence="1 2">
    <name type="scientific">Conchiformibius steedae</name>
    <dbReference type="NCBI Taxonomy" id="153493"/>
    <lineage>
        <taxon>Bacteria</taxon>
        <taxon>Pseudomonadati</taxon>
        <taxon>Pseudomonadota</taxon>
        <taxon>Betaproteobacteria</taxon>
        <taxon>Neisseriales</taxon>
        <taxon>Neisseriaceae</taxon>
        <taxon>Conchiformibius</taxon>
    </lineage>
</organism>
<comment type="caution">
    <text evidence="1">The sequence shown here is derived from an EMBL/GenBank/DDBJ whole genome shotgun (WGS) entry which is preliminary data.</text>
</comment>
<dbReference type="EMBL" id="RQYC01000006">
    <property type="protein sequence ID" value="RRD90436.1"/>
    <property type="molecule type" value="Genomic_DNA"/>
</dbReference>
<dbReference type="Proteomes" id="UP000269923">
    <property type="component" value="Unassembled WGS sequence"/>
</dbReference>
<accession>A0A3P2A6D6</accession>
<proteinExistence type="predicted"/>
<name>A0A3P2A6D6_9NEIS</name>
<keyword evidence="2" id="KW-1185">Reference proteome</keyword>
<evidence type="ECO:0000313" key="2">
    <source>
        <dbReference type="Proteomes" id="UP000269923"/>
    </source>
</evidence>
<dbReference type="AlphaFoldDB" id="A0A3P2A6D6"/>
<protein>
    <submittedName>
        <fullName evidence="1">Uncharacterized protein</fullName>
    </submittedName>
</protein>
<gene>
    <name evidence="1" type="ORF">EII21_05830</name>
</gene>
<sequence length="120" mass="13700">MKINSVNIVEAGKHGVLVTYHTDCGRFETVYRNNRLLWAFGSLDYMDLLPRELYAQAHNDVKTESVKITWTHQYITMKLCTQYGCADIHYSRENGERLSANGSYEAISIAPPNCLVEILL</sequence>
<dbReference type="OrthoDB" id="9880992at2"/>